<evidence type="ECO:0000256" key="1">
    <source>
        <dbReference type="SAM" id="Coils"/>
    </source>
</evidence>
<reference evidence="3 4" key="1">
    <citation type="journal article" date="2019" name="Genome Biol. Evol.">
        <title>Insights into the evolution of the New World diploid cottons (Gossypium, subgenus Houzingenia) based on genome sequencing.</title>
        <authorList>
            <person name="Grover C.E."/>
            <person name="Arick M.A. 2nd"/>
            <person name="Thrash A."/>
            <person name="Conover J.L."/>
            <person name="Sanders W.S."/>
            <person name="Peterson D.G."/>
            <person name="Frelichowski J.E."/>
            <person name="Scheffler J.A."/>
            <person name="Scheffler B.E."/>
            <person name="Wendel J.F."/>
        </authorList>
    </citation>
    <scope>NUCLEOTIDE SEQUENCE [LARGE SCALE GENOMIC DNA]</scope>
    <source>
        <strain evidence="3">1</strain>
        <tissue evidence="3">Leaf</tissue>
    </source>
</reference>
<keyword evidence="4" id="KW-1185">Reference proteome</keyword>
<dbReference type="AlphaFoldDB" id="A0A7J9ND45"/>
<accession>A0A7J9ND45</accession>
<evidence type="ECO:0000313" key="4">
    <source>
        <dbReference type="Proteomes" id="UP000593576"/>
    </source>
</evidence>
<name>A0A7J9ND45_GOSSC</name>
<feature type="coiled-coil region" evidence="1">
    <location>
        <begin position="7"/>
        <end position="94"/>
    </location>
</feature>
<dbReference type="EMBL" id="JABFAF010278725">
    <property type="protein sequence ID" value="MBA0881098.1"/>
    <property type="molecule type" value="Genomic_DNA"/>
</dbReference>
<feature type="compositionally biased region" description="Polar residues" evidence="2">
    <location>
        <begin position="160"/>
        <end position="173"/>
    </location>
</feature>
<dbReference type="Proteomes" id="UP000593576">
    <property type="component" value="Unassembled WGS sequence"/>
</dbReference>
<dbReference type="OrthoDB" id="999737at2759"/>
<keyword evidence="1" id="KW-0175">Coiled coil</keyword>
<feature type="non-terminal residue" evidence="3">
    <location>
        <position position="185"/>
    </location>
</feature>
<protein>
    <submittedName>
        <fullName evidence="3">Uncharacterized protein</fullName>
    </submittedName>
</protein>
<evidence type="ECO:0000313" key="3">
    <source>
        <dbReference type="EMBL" id="MBA0881098.1"/>
    </source>
</evidence>
<sequence length="185" mass="20587">MRLGLDVDIHKLEVEKLRKGNNKAEEDLDSLKMDYKKLRLSIRTARLDKTSEHRNSMIELRASLNKIEELKGKIGELEDTLHNSELRVELLERSNELLAGGNDKGKSPVVDAGDDQDDPTYPPGFTLTNIQAQPEVYPQMVPVTIRPQYQAGASVPMHFQTGSGSNPGDNPTNPMVPDLDDVAEI</sequence>
<organism evidence="3 4">
    <name type="scientific">Gossypium schwendimanii</name>
    <name type="common">Cotton</name>
    <dbReference type="NCBI Taxonomy" id="34291"/>
    <lineage>
        <taxon>Eukaryota</taxon>
        <taxon>Viridiplantae</taxon>
        <taxon>Streptophyta</taxon>
        <taxon>Embryophyta</taxon>
        <taxon>Tracheophyta</taxon>
        <taxon>Spermatophyta</taxon>
        <taxon>Magnoliopsida</taxon>
        <taxon>eudicotyledons</taxon>
        <taxon>Gunneridae</taxon>
        <taxon>Pentapetalae</taxon>
        <taxon>rosids</taxon>
        <taxon>malvids</taxon>
        <taxon>Malvales</taxon>
        <taxon>Malvaceae</taxon>
        <taxon>Malvoideae</taxon>
        <taxon>Gossypium</taxon>
    </lineage>
</organism>
<comment type="caution">
    <text evidence="3">The sequence shown here is derived from an EMBL/GenBank/DDBJ whole genome shotgun (WGS) entry which is preliminary data.</text>
</comment>
<gene>
    <name evidence="3" type="ORF">Goshw_025287</name>
</gene>
<feature type="region of interest" description="Disordered" evidence="2">
    <location>
        <begin position="158"/>
        <end position="185"/>
    </location>
</feature>
<proteinExistence type="predicted"/>
<evidence type="ECO:0000256" key="2">
    <source>
        <dbReference type="SAM" id="MobiDB-lite"/>
    </source>
</evidence>